<dbReference type="GeneID" id="93118928"/>
<dbReference type="AlphaFoldDB" id="A0A158M0Z5"/>
<dbReference type="PATRIC" id="fig|1331206.3.peg.3366"/>
<accession>A0A158M0Z5</accession>
<proteinExistence type="predicted"/>
<evidence type="ECO:0000313" key="2">
    <source>
        <dbReference type="Proteomes" id="UP000026682"/>
    </source>
</evidence>
<gene>
    <name evidence="1" type="ORF">L497_2328</name>
</gene>
<dbReference type="STRING" id="35814.BBB42_14675"/>
<comment type="caution">
    <text evidence="1">The sequence shown here is derived from an EMBL/GenBank/DDBJ whole genome shotgun (WGS) entry which is preliminary data.</text>
</comment>
<dbReference type="GO" id="GO:0000271">
    <property type="term" value="P:polysaccharide biosynthetic process"/>
    <property type="evidence" value="ECO:0007669"/>
    <property type="project" value="InterPro"/>
</dbReference>
<dbReference type="EMBL" id="JFZZ01000138">
    <property type="protein sequence ID" value="KAK87255.1"/>
    <property type="molecule type" value="Genomic_DNA"/>
</dbReference>
<evidence type="ECO:0000313" key="1">
    <source>
        <dbReference type="EMBL" id="KAK87255.1"/>
    </source>
</evidence>
<dbReference type="RefSeq" id="WP_005015799.1">
    <property type="nucleotide sequence ID" value="NZ_JFZZ01000138.1"/>
</dbReference>
<dbReference type="CDD" id="cd16441">
    <property type="entry name" value="beta_Kdo_transferase_KpsS"/>
    <property type="match status" value="1"/>
</dbReference>
<dbReference type="GO" id="GO:0015774">
    <property type="term" value="P:polysaccharide transport"/>
    <property type="evidence" value="ECO:0007669"/>
    <property type="project" value="InterPro"/>
</dbReference>
<organism evidence="1 2">
    <name type="scientific">Bordetella holmesii CDC-H585-BH</name>
    <dbReference type="NCBI Taxonomy" id="1331206"/>
    <lineage>
        <taxon>Bacteria</taxon>
        <taxon>Pseudomonadati</taxon>
        <taxon>Pseudomonadota</taxon>
        <taxon>Betaproteobacteria</taxon>
        <taxon>Burkholderiales</taxon>
        <taxon>Alcaligenaceae</taxon>
        <taxon>Bordetella</taxon>
    </lineage>
</organism>
<reference evidence="1 2" key="1">
    <citation type="submission" date="2014-03" db="EMBL/GenBank/DDBJ databases">
        <title>Genome sequence of Bordetella holmseii.</title>
        <authorList>
            <person name="Harvill E."/>
            <person name="Goodfield L.L."/>
            <person name="Ivanov Y."/>
            <person name="Meyer J.A."/>
            <person name="Newth C."/>
            <person name="Cassiday P."/>
            <person name="Tondella M.L."/>
            <person name="Liao P."/>
            <person name="Zimmerman J."/>
            <person name="Meert K."/>
            <person name="Wessel D."/>
            <person name="Berger J."/>
            <person name="Dean J.M."/>
            <person name="Holubkov R."/>
            <person name="Burr J."/>
            <person name="Liu T."/>
            <person name="Brinkac L.M."/>
            <person name="Sanka R."/>
            <person name="Kim M."/>
            <person name="Losada L."/>
        </authorList>
    </citation>
    <scope>NUCLEOTIDE SEQUENCE [LARGE SCALE GENOMIC DNA]</scope>
    <source>
        <strain evidence="1 2">CDC-H585-BH</strain>
    </source>
</reference>
<sequence length="421" mass="47310">MKRSFLFLQGVCSPFFARMGMRLRALGHEVVKVNFTVGDTVYWQKDGAVAYRSGMPALSAFYSELFASRSITDVMLFGDCRPVHRPAVLLARSKGVRVHVFDEGYFRPYWVTMEQGGVNAHSSLPRDPQWYCDAARKVPRYGNGLPFASPFWQRAAHDVGYNVWAGLNPLLYPGYCSHVPHNPLAEYLSYARRGWRVYRRRGADARTIASVVAVSERQPFFLFPLQLGSDAQIRWHSPFEDMRHALGHVMRSFVRHAPVRTALVIKNHPLDPGFVDYRAYTRRLAVEYGLQDRVHYLESGHLPTLLSHATGVVTINSTVGGSSLAHGCPTIALAPAIYSLPGLTFQHGLDCFWTEYSVPEDALFHAFRNVVIHATQINGGFYCQRGIDMAVENALPRLSQPWARLDPVLGALERQSELASS</sequence>
<dbReference type="Pfam" id="PF05159">
    <property type="entry name" value="Capsule_synth"/>
    <property type="match status" value="1"/>
</dbReference>
<name>A0A158M0Z5_9BORD</name>
<dbReference type="InterPro" id="IPR007833">
    <property type="entry name" value="Capsule_polysaccharide_synth"/>
</dbReference>
<dbReference type="Proteomes" id="UP000026682">
    <property type="component" value="Unassembled WGS sequence"/>
</dbReference>
<protein>
    <submittedName>
        <fullName evidence="1">Capsule polysaccharide biosynthesis protein</fullName>
    </submittedName>
</protein>